<evidence type="ECO:0000313" key="3">
    <source>
        <dbReference type="Proteomes" id="UP001218364"/>
    </source>
</evidence>
<reference evidence="2 3" key="1">
    <citation type="submission" date="2023-02" db="EMBL/GenBank/DDBJ databases">
        <title>Population genomics of bacteria associated with diatom.</title>
        <authorList>
            <person name="Xie J."/>
            <person name="Wang H."/>
        </authorList>
    </citation>
    <scope>NUCLEOTIDE SEQUENCE [LARGE SCALE GENOMIC DNA]</scope>
    <source>
        <strain evidence="2 3">PT47_8</strain>
    </source>
</reference>
<accession>A0ABD4XCI9</accession>
<evidence type="ECO:0000259" key="1">
    <source>
        <dbReference type="Pfam" id="PF20078"/>
    </source>
</evidence>
<protein>
    <submittedName>
        <fullName evidence="2">DUF6473 family protein</fullName>
    </submittedName>
</protein>
<proteinExistence type="predicted"/>
<dbReference type="Proteomes" id="UP001218364">
    <property type="component" value="Unassembled WGS sequence"/>
</dbReference>
<dbReference type="EMBL" id="JARCJK010000009">
    <property type="protein sequence ID" value="MDE4167231.1"/>
    <property type="molecule type" value="Genomic_DNA"/>
</dbReference>
<organism evidence="2 3">
    <name type="scientific">Phaeobacter gallaeciensis</name>
    <dbReference type="NCBI Taxonomy" id="60890"/>
    <lineage>
        <taxon>Bacteria</taxon>
        <taxon>Pseudomonadati</taxon>
        <taxon>Pseudomonadota</taxon>
        <taxon>Alphaproteobacteria</taxon>
        <taxon>Rhodobacterales</taxon>
        <taxon>Roseobacteraceae</taxon>
        <taxon>Phaeobacter</taxon>
    </lineage>
</organism>
<dbReference type="AlphaFoldDB" id="A0ABD4XCI9"/>
<evidence type="ECO:0000313" key="2">
    <source>
        <dbReference type="EMBL" id="MDE4167231.1"/>
    </source>
</evidence>
<gene>
    <name evidence="2" type="ORF">PXK24_16165</name>
</gene>
<dbReference type="InterPro" id="IPR045524">
    <property type="entry name" value="DUF6473"/>
</dbReference>
<sequence length="278" mass="30684">MSYELQSVSTLSGGTCCYAGSRLQVRGPERDLNEPYIAFLGGTEVFGRFVAEPFPAVAESLLDVPCVNLGGVNAGLDSFMSDDRLMKVAKDSDIAVFQLLGAQNLSNKYYRVHPRRNDRFLQARPELKALYPEVDFTEFHFNKHLLTELKNVSEERFETLCLHLQSVWVSRMGDLITAMDGRLVLLWLRYNLGGVGMFGREPVLVDQAMVDSLRPLVKGVVELPVATAGLANDVMGMDMGPLDLPTARHMLGPKEHNRIGCATAEKLQGILGQRKAAG</sequence>
<comment type="caution">
    <text evidence="2">The sequence shown here is derived from an EMBL/GenBank/DDBJ whole genome shotgun (WGS) entry which is preliminary data.</text>
</comment>
<name>A0ABD4XCI9_9RHOB</name>
<feature type="domain" description="DUF6473" evidence="1">
    <location>
        <begin position="1"/>
        <end position="269"/>
    </location>
</feature>
<dbReference type="Pfam" id="PF20078">
    <property type="entry name" value="DUF6473"/>
    <property type="match status" value="1"/>
</dbReference>
<dbReference type="RefSeq" id="WP_274839968.1">
    <property type="nucleotide sequence ID" value="NZ_JARCJF010000009.1"/>
</dbReference>